<evidence type="ECO:0000313" key="1">
    <source>
        <dbReference type="EMBL" id="KAJ0169974.1"/>
    </source>
</evidence>
<gene>
    <name evidence="1" type="ORF">K1T71_014580</name>
</gene>
<keyword evidence="2" id="KW-1185">Reference proteome</keyword>
<dbReference type="Proteomes" id="UP000824533">
    <property type="component" value="Linkage Group LG29"/>
</dbReference>
<reference evidence="1 2" key="1">
    <citation type="journal article" date="2021" name="Front. Genet.">
        <title>Chromosome-Level Genome Assembly Reveals Significant Gene Expansion in the Toll and IMD Signaling Pathways of Dendrolimus kikuchii.</title>
        <authorList>
            <person name="Zhou J."/>
            <person name="Wu P."/>
            <person name="Xiong Z."/>
            <person name="Liu N."/>
            <person name="Zhao N."/>
            <person name="Ji M."/>
            <person name="Qiu Y."/>
            <person name="Yang B."/>
        </authorList>
    </citation>
    <scope>NUCLEOTIDE SEQUENCE [LARGE SCALE GENOMIC DNA]</scope>
    <source>
        <strain evidence="1">Ann1</strain>
    </source>
</reference>
<accession>A0ACC1CET9</accession>
<proteinExistence type="predicted"/>
<comment type="caution">
    <text evidence="1">The sequence shown here is derived from an EMBL/GenBank/DDBJ whole genome shotgun (WGS) entry which is preliminary data.</text>
</comment>
<sequence length="534" mass="59338">MPKEETYFKSTMYTRYLILLFLAVARCQQADNLDSNLKALFQTKLNEQQNRTICLTSDKQVGECVPYYFCTSQVKNIAVTNADGLIGDEVIHENNCPSYLQTCCSMNYISTTPKPNINQTEINECGDGSDDTGDVCDPKNDSYPAVPSAPNSECILPPYPEHGSYVANIRNAKPGQNYDSFQINVTCNRGYGVVGDASMVCFVGGLITKMPECVPICKLNKHASVEYYCLVYGDITGTRICNQYEPSNTQVLPECKRPNYYSHNYLPQMRCIEGSWNYVATCEAECGRITPRATKLVIGGKLAKRGEMPWHAGIYTKTTNPYRQICGGTLVSTTVVISAAHCFWVDDGETGQLPASQFAVALGKLYRPWNDPADIGSQKFDVKDIKLPIKFRGNAANFQEDIALVTLSVEVELQTHIRPVCLSFDPYFNQRQLQHQNLGKVAGWGLTSEDGDASPILKVVDLPYVDAIKCQEQIPGNFLEYITSDKICAGYANVITVCARISKEYLRNVSGHANSNRWLADSSTFGVRCCVFKQ</sequence>
<dbReference type="EMBL" id="CM034415">
    <property type="protein sequence ID" value="KAJ0169974.1"/>
    <property type="molecule type" value="Genomic_DNA"/>
</dbReference>
<evidence type="ECO:0000313" key="2">
    <source>
        <dbReference type="Proteomes" id="UP000824533"/>
    </source>
</evidence>
<protein>
    <submittedName>
        <fullName evidence="1">Uncharacterized protein</fullName>
    </submittedName>
</protein>
<name>A0ACC1CET9_9NEOP</name>
<organism evidence="1 2">
    <name type="scientific">Dendrolimus kikuchii</name>
    <dbReference type="NCBI Taxonomy" id="765133"/>
    <lineage>
        <taxon>Eukaryota</taxon>
        <taxon>Metazoa</taxon>
        <taxon>Ecdysozoa</taxon>
        <taxon>Arthropoda</taxon>
        <taxon>Hexapoda</taxon>
        <taxon>Insecta</taxon>
        <taxon>Pterygota</taxon>
        <taxon>Neoptera</taxon>
        <taxon>Endopterygota</taxon>
        <taxon>Lepidoptera</taxon>
        <taxon>Glossata</taxon>
        <taxon>Ditrysia</taxon>
        <taxon>Bombycoidea</taxon>
        <taxon>Lasiocampidae</taxon>
        <taxon>Dendrolimus</taxon>
    </lineage>
</organism>